<evidence type="ECO:0000256" key="2">
    <source>
        <dbReference type="ARBA" id="ARBA00022694"/>
    </source>
</evidence>
<protein>
    <recommendedName>
        <fullName evidence="3">Cytoplasmic tRNA 2-thiolation protein 2</fullName>
    </recommendedName>
</protein>
<comment type="pathway">
    <text evidence="3">tRNA modification; 5-methoxycarbonylmethyl-2-thiouridine-tRNA biosynthesis.</text>
</comment>
<keyword evidence="1 3" id="KW-0963">Cytoplasm</keyword>
<evidence type="ECO:0000313" key="5">
    <source>
        <dbReference type="Proteomes" id="UP000276776"/>
    </source>
</evidence>
<comment type="subcellular location">
    <subcellularLocation>
        <location evidence="3">Cytoplasm</location>
    </subcellularLocation>
</comment>
<dbReference type="PANTHER" id="PTHR20882">
    <property type="entry name" value="CYTOPLASMIC TRNA 2-THIOLATION PROTEIN 2"/>
    <property type="match status" value="1"/>
</dbReference>
<dbReference type="InterPro" id="IPR014729">
    <property type="entry name" value="Rossmann-like_a/b/a_fold"/>
</dbReference>
<dbReference type="PANTHER" id="PTHR20882:SF14">
    <property type="entry name" value="CYTOPLASMIC TRNA 2-THIOLATION PROTEIN 2"/>
    <property type="match status" value="1"/>
</dbReference>
<dbReference type="AlphaFoldDB" id="A0A0N5CZ11"/>
<reference evidence="4 5" key="2">
    <citation type="submission" date="2018-11" db="EMBL/GenBank/DDBJ databases">
        <authorList>
            <consortium name="Pathogen Informatics"/>
        </authorList>
    </citation>
    <scope>NUCLEOTIDE SEQUENCE [LARGE SCALE GENOMIC DNA]</scope>
</reference>
<evidence type="ECO:0000256" key="3">
    <source>
        <dbReference type="HAMAP-Rule" id="MF_03054"/>
    </source>
</evidence>
<dbReference type="GO" id="GO:0005829">
    <property type="term" value="C:cytosol"/>
    <property type="evidence" value="ECO:0007669"/>
    <property type="project" value="TreeGrafter"/>
</dbReference>
<name>A0A0N5CZ11_THECL</name>
<dbReference type="GO" id="GO:0002143">
    <property type="term" value="P:tRNA wobble position uridine thiolation"/>
    <property type="evidence" value="ECO:0007669"/>
    <property type="project" value="TreeGrafter"/>
</dbReference>
<reference evidence="6" key="1">
    <citation type="submission" date="2017-02" db="UniProtKB">
        <authorList>
            <consortium name="WormBaseParasite"/>
        </authorList>
    </citation>
    <scope>IDENTIFICATION</scope>
</reference>
<gene>
    <name evidence="4" type="ORF">TCLT_LOCUS5699</name>
</gene>
<dbReference type="Proteomes" id="UP000276776">
    <property type="component" value="Unassembled WGS sequence"/>
</dbReference>
<proteinExistence type="inferred from homology"/>
<dbReference type="GO" id="GO:0000049">
    <property type="term" value="F:tRNA binding"/>
    <property type="evidence" value="ECO:0007669"/>
    <property type="project" value="InterPro"/>
</dbReference>
<dbReference type="UniPathway" id="UPA00988"/>
<dbReference type="STRING" id="103827.A0A0N5CZ11"/>
<evidence type="ECO:0000256" key="1">
    <source>
        <dbReference type="ARBA" id="ARBA00022490"/>
    </source>
</evidence>
<organism evidence="6">
    <name type="scientific">Thelazia callipaeda</name>
    <name type="common">Oriental eyeworm</name>
    <name type="synonym">Parasitic nematode</name>
    <dbReference type="NCBI Taxonomy" id="103827"/>
    <lineage>
        <taxon>Eukaryota</taxon>
        <taxon>Metazoa</taxon>
        <taxon>Ecdysozoa</taxon>
        <taxon>Nematoda</taxon>
        <taxon>Chromadorea</taxon>
        <taxon>Rhabditida</taxon>
        <taxon>Spirurina</taxon>
        <taxon>Spiruromorpha</taxon>
        <taxon>Thelazioidea</taxon>
        <taxon>Thelaziidae</taxon>
        <taxon>Thelazia</taxon>
    </lineage>
</organism>
<keyword evidence="5" id="KW-1185">Reference proteome</keyword>
<dbReference type="OrthoDB" id="25129at2759"/>
<dbReference type="Gene3D" id="3.40.50.620">
    <property type="entry name" value="HUPs"/>
    <property type="match status" value="2"/>
</dbReference>
<dbReference type="WBParaSite" id="TCLT_0000571001-mRNA-1">
    <property type="protein sequence ID" value="TCLT_0000571001-mRNA-1"/>
    <property type="gene ID" value="TCLT_0000571001"/>
</dbReference>
<dbReference type="InterPro" id="IPR019407">
    <property type="entry name" value="CTU2"/>
</dbReference>
<dbReference type="HAMAP" id="MF_03054">
    <property type="entry name" value="CTU2"/>
    <property type="match status" value="1"/>
</dbReference>
<evidence type="ECO:0000313" key="6">
    <source>
        <dbReference type="WBParaSite" id="TCLT_0000571001-mRNA-1"/>
    </source>
</evidence>
<dbReference type="OMA" id="PFTETNC"/>
<dbReference type="EMBL" id="UYYF01004357">
    <property type="protein sequence ID" value="VDN02972.1"/>
    <property type="molecule type" value="Genomic_DNA"/>
</dbReference>
<comment type="function">
    <text evidence="3">Plays a central role in 2-thiolation of mcm(5)S(2)U at tRNA wobble positions of tRNA(Lys), tRNA(Glu) and tRNA(Gln). May act by forming a heterodimer with NCS6/CTU1 that ligates sulfur from thiocarboxylated URM1 onto the uridine of tRNAs at wobble position.</text>
</comment>
<comment type="similarity">
    <text evidence="3">Belongs to the CTU2/NCS2 family.</text>
</comment>
<sequence length="362" mass="40682">MSEGRKCIKCPEKATLCSTDVKQAVYCKSCFILMVKHKFRSTIGKRRLYKDGEKRETLVIYDGTNAGAFLLSVISEDLQVNKHKRLALVPTVMVLMKEVNKEKIDIIKRDLEVIKECIKTPWIYVHIAAIFDSTFEPQTSSDICGIEYFIALQISDWIRLLASCSSLSIREEIECLCTNILCVRIARKLQIDKVMLPLSADVLAAKTLSSLAFARGPSVFHIANVIDKRYGVKLIRPLREISEKEMGLVNRFEGSDKYILNFESCRVDVNADRQSLQSVSRYFINTLVADGFTGTVTTILSTVNKVQGPARNINRCPLCASTFSSDGSQRSLYCFSCSSLLDEVGNKVLLEKLLNCINVDIM</sequence>
<keyword evidence="2 3" id="KW-0819">tRNA processing</keyword>
<dbReference type="GO" id="GO:0016779">
    <property type="term" value="F:nucleotidyltransferase activity"/>
    <property type="evidence" value="ECO:0007669"/>
    <property type="project" value="UniProtKB-UniRule"/>
</dbReference>
<dbReference type="GO" id="GO:0032447">
    <property type="term" value="P:protein urmylation"/>
    <property type="evidence" value="ECO:0007669"/>
    <property type="project" value="UniProtKB-UniRule"/>
</dbReference>
<dbReference type="GO" id="GO:0016783">
    <property type="term" value="F:sulfurtransferase activity"/>
    <property type="evidence" value="ECO:0007669"/>
    <property type="project" value="TreeGrafter"/>
</dbReference>
<accession>A0A0N5CZ11</accession>
<evidence type="ECO:0000313" key="4">
    <source>
        <dbReference type="EMBL" id="VDN02972.1"/>
    </source>
</evidence>